<feature type="compositionally biased region" description="Low complexity" evidence="1">
    <location>
        <begin position="525"/>
        <end position="537"/>
    </location>
</feature>
<feature type="region of interest" description="Disordered" evidence="1">
    <location>
        <begin position="134"/>
        <end position="160"/>
    </location>
</feature>
<protein>
    <recommendedName>
        <fullName evidence="2">BHLH domain-containing protein</fullName>
    </recommendedName>
</protein>
<feature type="compositionally biased region" description="Basic residues" evidence="1">
    <location>
        <begin position="281"/>
        <end position="290"/>
    </location>
</feature>
<feature type="compositionally biased region" description="Polar residues" evidence="1">
    <location>
        <begin position="382"/>
        <end position="394"/>
    </location>
</feature>
<feature type="region of interest" description="Disordered" evidence="1">
    <location>
        <begin position="266"/>
        <end position="395"/>
    </location>
</feature>
<feature type="domain" description="BHLH" evidence="2">
    <location>
        <begin position="591"/>
        <end position="671"/>
    </location>
</feature>
<dbReference type="SMART" id="SM00353">
    <property type="entry name" value="HLH"/>
    <property type="match status" value="1"/>
</dbReference>
<feature type="compositionally biased region" description="Low complexity" evidence="1">
    <location>
        <begin position="463"/>
        <end position="475"/>
    </location>
</feature>
<dbReference type="Proteomes" id="UP000326565">
    <property type="component" value="Unassembled WGS sequence"/>
</dbReference>
<feature type="compositionally biased region" description="Basic and acidic residues" evidence="1">
    <location>
        <begin position="639"/>
        <end position="650"/>
    </location>
</feature>
<evidence type="ECO:0000256" key="1">
    <source>
        <dbReference type="SAM" id="MobiDB-lite"/>
    </source>
</evidence>
<feature type="region of interest" description="Disordered" evidence="1">
    <location>
        <begin position="455"/>
        <end position="548"/>
    </location>
</feature>
<evidence type="ECO:0000259" key="2">
    <source>
        <dbReference type="PROSITE" id="PS50888"/>
    </source>
</evidence>
<feature type="compositionally biased region" description="Polar residues" evidence="1">
    <location>
        <begin position="327"/>
        <end position="341"/>
    </location>
</feature>
<feature type="region of interest" description="Disordered" evidence="1">
    <location>
        <begin position="29"/>
        <end position="59"/>
    </location>
</feature>
<feature type="region of interest" description="Disordered" evidence="1">
    <location>
        <begin position="678"/>
        <end position="735"/>
    </location>
</feature>
<gene>
    <name evidence="3" type="ORF">BDV29DRAFT_176654</name>
</gene>
<dbReference type="SUPFAM" id="SSF47459">
    <property type="entry name" value="HLH, helix-loop-helix DNA-binding domain"/>
    <property type="match status" value="1"/>
</dbReference>
<feature type="region of interest" description="Disordered" evidence="1">
    <location>
        <begin position="634"/>
        <end position="657"/>
    </location>
</feature>
<dbReference type="InterPro" id="IPR011598">
    <property type="entry name" value="bHLH_dom"/>
</dbReference>
<dbReference type="InterPro" id="IPR036638">
    <property type="entry name" value="HLH_DNA-bd_sf"/>
</dbReference>
<feature type="compositionally biased region" description="Low complexity" evidence="1">
    <location>
        <begin position="269"/>
        <end position="278"/>
    </location>
</feature>
<dbReference type="AlphaFoldDB" id="A0A5N5WWZ6"/>
<dbReference type="CDD" id="cd11392">
    <property type="entry name" value="bHLH_ScPHO4_like"/>
    <property type="match status" value="1"/>
</dbReference>
<name>A0A5N5WWZ6_9EURO</name>
<keyword evidence="4" id="KW-1185">Reference proteome</keyword>
<organism evidence="3 4">
    <name type="scientific">Aspergillus leporis</name>
    <dbReference type="NCBI Taxonomy" id="41062"/>
    <lineage>
        <taxon>Eukaryota</taxon>
        <taxon>Fungi</taxon>
        <taxon>Dikarya</taxon>
        <taxon>Ascomycota</taxon>
        <taxon>Pezizomycotina</taxon>
        <taxon>Eurotiomycetes</taxon>
        <taxon>Eurotiomycetidae</taxon>
        <taxon>Eurotiales</taxon>
        <taxon>Aspergillaceae</taxon>
        <taxon>Aspergillus</taxon>
        <taxon>Aspergillus subgen. Circumdati</taxon>
    </lineage>
</organism>
<accession>A0A5N5WWZ6</accession>
<evidence type="ECO:0000313" key="3">
    <source>
        <dbReference type="EMBL" id="KAB8072849.1"/>
    </source>
</evidence>
<proteinExistence type="predicted"/>
<feature type="compositionally biased region" description="Basic and acidic residues" evidence="1">
    <location>
        <begin position="31"/>
        <end position="43"/>
    </location>
</feature>
<dbReference type="Pfam" id="PF00010">
    <property type="entry name" value="HLH"/>
    <property type="match status" value="1"/>
</dbReference>
<reference evidence="3 4" key="1">
    <citation type="submission" date="2019-04" db="EMBL/GenBank/DDBJ databases">
        <title>Friends and foes A comparative genomics study of 23 Aspergillus species from section Flavi.</title>
        <authorList>
            <consortium name="DOE Joint Genome Institute"/>
            <person name="Kjaerbolling I."/>
            <person name="Vesth T."/>
            <person name="Frisvad J.C."/>
            <person name="Nybo J.L."/>
            <person name="Theobald S."/>
            <person name="Kildgaard S."/>
            <person name="Isbrandt T."/>
            <person name="Kuo A."/>
            <person name="Sato A."/>
            <person name="Lyhne E.K."/>
            <person name="Kogle M.E."/>
            <person name="Wiebenga A."/>
            <person name="Kun R.S."/>
            <person name="Lubbers R.J."/>
            <person name="Makela M.R."/>
            <person name="Barry K."/>
            <person name="Chovatia M."/>
            <person name="Clum A."/>
            <person name="Daum C."/>
            <person name="Haridas S."/>
            <person name="He G."/>
            <person name="LaButti K."/>
            <person name="Lipzen A."/>
            <person name="Mondo S."/>
            <person name="Riley R."/>
            <person name="Salamov A."/>
            <person name="Simmons B.A."/>
            <person name="Magnuson J.K."/>
            <person name="Henrissat B."/>
            <person name="Mortensen U.H."/>
            <person name="Larsen T.O."/>
            <person name="Devries R.P."/>
            <person name="Grigoriev I.V."/>
            <person name="Machida M."/>
            <person name="Baker S.E."/>
            <person name="Andersen M.R."/>
        </authorList>
    </citation>
    <scope>NUCLEOTIDE SEQUENCE [LARGE SCALE GENOMIC DNA]</scope>
    <source>
        <strain evidence="3 4">CBS 151.66</strain>
    </source>
</reference>
<dbReference type="Gene3D" id="4.10.280.10">
    <property type="entry name" value="Helix-loop-helix DNA-binding domain"/>
    <property type="match status" value="1"/>
</dbReference>
<dbReference type="PROSITE" id="PS50888">
    <property type="entry name" value="BHLH"/>
    <property type="match status" value="1"/>
</dbReference>
<sequence>MEQDNSLSWPDITAPGDDEFSNFLEFGMHFPDLEGHGPSDQHPPRSIAHSVSMPASTAPSAQEQLVRMDTDAIAPQSSSYDRIMGDFPMEISNQGHQDQPHGSIPASFSNAPMTPAFYVQKPPHSQIFNQQQLQPAQEQSHHQHVHHSQPTSQPYVPHGQTVIPPTPNSIELQGNAATYPQRVDENHEMYDRYARINEEQALYTPLVSPAMTPLETQFRLPEYTIPGEYFTPLTSPALEAQNGTSTGYPFHSGHVTDMGFVHSPVDNAIPISSSPNSPGLIRKHHRRRPSNTKTFSARAKKQQSPSVRPQTRKKSLLHINSDEVFNGLSQNPGATRSQPSAGSGLRYGSNESSGQDSVSPEPLSEPLMPPPALPPVRRSPAITPQTAQSQTNAPATPAMLMRIQRPQHNLIPIDQAPAPVSSESHDDIMEDVILPEAATPTTRFTQPQVTRIDTSLRNVRTDAASPATSASVTPSLEPKSAPLVERNPVLAAPSPCTTALPSPSGPVGKKSDTPKLGPMSRKRQSLSSSQPSPNLRPKISPSIQPLVRGDGISSETSALYLASKSNYQHILDGTLLPGVSYPETLAENLSSKRTNHKLAEQGRRNRINNALKEIEALIPAGFVNMKNAKDAAAPCSVKGGEKEEKEKEKSSNQQISKASTVEMAIDYIKALKKELEETQGKLQAAEARLGGKGTSENRDGDSVSSGNGQLKKLDEAESALASPDTETKCSASSYD</sequence>
<dbReference type="GO" id="GO:0046983">
    <property type="term" value="F:protein dimerization activity"/>
    <property type="evidence" value="ECO:0007669"/>
    <property type="project" value="InterPro"/>
</dbReference>
<dbReference type="OrthoDB" id="5344169at2759"/>
<feature type="compositionally biased region" description="Low complexity" evidence="1">
    <location>
        <begin position="357"/>
        <end position="366"/>
    </location>
</feature>
<evidence type="ECO:0000313" key="4">
    <source>
        <dbReference type="Proteomes" id="UP000326565"/>
    </source>
</evidence>
<feature type="region of interest" description="Disordered" evidence="1">
    <location>
        <begin position="1"/>
        <end position="20"/>
    </location>
</feature>
<dbReference type="EMBL" id="ML732238">
    <property type="protein sequence ID" value="KAB8072849.1"/>
    <property type="molecule type" value="Genomic_DNA"/>
</dbReference>